<reference evidence="1 2" key="1">
    <citation type="journal article" date="2016" name="Nat. Commun.">
        <title>Thousands of microbial genomes shed light on interconnected biogeochemical processes in an aquifer system.</title>
        <authorList>
            <person name="Anantharaman K."/>
            <person name="Brown C.T."/>
            <person name="Hug L.A."/>
            <person name="Sharon I."/>
            <person name="Castelle C.J."/>
            <person name="Probst A.J."/>
            <person name="Thomas B.C."/>
            <person name="Singh A."/>
            <person name="Wilkins M.J."/>
            <person name="Karaoz U."/>
            <person name="Brodie E.L."/>
            <person name="Williams K.H."/>
            <person name="Hubbard S.S."/>
            <person name="Banfield J.F."/>
        </authorList>
    </citation>
    <scope>NUCLEOTIDE SEQUENCE [LARGE SCALE GENOMIC DNA]</scope>
</reference>
<evidence type="ECO:0000313" key="1">
    <source>
        <dbReference type="EMBL" id="OGL57845.1"/>
    </source>
</evidence>
<proteinExistence type="predicted"/>
<evidence type="ECO:0000313" key="2">
    <source>
        <dbReference type="Proteomes" id="UP000179812"/>
    </source>
</evidence>
<dbReference type="Proteomes" id="UP000179812">
    <property type="component" value="Unassembled WGS sequence"/>
</dbReference>
<protein>
    <submittedName>
        <fullName evidence="1">Uncharacterized protein</fullName>
    </submittedName>
</protein>
<sequence>MRATIDEEMDDEFKAELLMDLEQGIANLSKMRVFGDSRIPQDIWADWEKNKLDSEDLANII</sequence>
<accession>A0A1F7SVN1</accession>
<dbReference type="AlphaFoldDB" id="A0A1F7SVN1"/>
<name>A0A1F7SVN1_9BACT</name>
<gene>
    <name evidence="1" type="ORF">A2367_01760</name>
</gene>
<organism evidence="1 2">
    <name type="scientific">Candidatus Shapirobacteria bacterium RIFOXYB1_FULL_38_38</name>
    <dbReference type="NCBI Taxonomy" id="1802151"/>
    <lineage>
        <taxon>Bacteria</taxon>
        <taxon>Candidatus Shapironibacteriota</taxon>
    </lineage>
</organism>
<comment type="caution">
    <text evidence="1">The sequence shown here is derived from an EMBL/GenBank/DDBJ whole genome shotgun (WGS) entry which is preliminary data.</text>
</comment>
<dbReference type="EMBL" id="MGDL01000003">
    <property type="protein sequence ID" value="OGL57845.1"/>
    <property type="molecule type" value="Genomic_DNA"/>
</dbReference>